<reference evidence="10" key="1">
    <citation type="journal article" date="2019" name="Int. J. Syst. Evol. Microbiol.">
        <title>The Global Catalogue of Microorganisms (GCM) 10K type strain sequencing project: providing services to taxonomists for standard genome sequencing and annotation.</title>
        <authorList>
            <consortium name="The Broad Institute Genomics Platform"/>
            <consortium name="The Broad Institute Genome Sequencing Center for Infectious Disease"/>
            <person name="Wu L."/>
            <person name="Ma J."/>
        </authorList>
    </citation>
    <scope>NUCLEOTIDE SEQUENCE [LARGE SCALE GENOMIC DNA]</scope>
    <source>
        <strain evidence="10">JCM 17224</strain>
    </source>
</reference>
<comment type="similarity">
    <text evidence="2 8">Belongs to the PTPS family. QueD subfamily.</text>
</comment>
<sequence>MAGSVTTMPITVCRKEHFNAAHRLHNPAWSDEQNQRIFGKCNNPHYHGHNYELIVRLTGEVDPETGYLYDLKRLSDLIKREILDTFDHRNLNLDTSDFRELNPTAENIAVVIWNRLRPHLEAPLALSVTLYETDRNFVEYHG</sequence>
<dbReference type="EMBL" id="BAABDJ010000006">
    <property type="protein sequence ID" value="GAA4000218.1"/>
    <property type="molecule type" value="Genomic_DNA"/>
</dbReference>
<name>A0ABP7RNS5_9BACT</name>
<evidence type="ECO:0000256" key="8">
    <source>
        <dbReference type="PIRNR" id="PIRNR006113"/>
    </source>
</evidence>
<dbReference type="Gene3D" id="3.30.479.10">
    <property type="entry name" value="6-pyruvoyl tetrahydropterin synthase/QueD"/>
    <property type="match status" value="1"/>
</dbReference>
<keyword evidence="4 8" id="KW-0479">Metal-binding</keyword>
<dbReference type="PANTHER" id="PTHR12589">
    <property type="entry name" value="PYRUVOYL TETRAHYDROBIOPTERIN SYNTHASE"/>
    <property type="match status" value="1"/>
</dbReference>
<proteinExistence type="inferred from homology"/>
<keyword evidence="10" id="KW-1185">Reference proteome</keyword>
<organism evidence="9 10">
    <name type="scientific">Hymenobacter fastidiosus</name>
    <dbReference type="NCBI Taxonomy" id="486264"/>
    <lineage>
        <taxon>Bacteria</taxon>
        <taxon>Pseudomonadati</taxon>
        <taxon>Bacteroidota</taxon>
        <taxon>Cytophagia</taxon>
        <taxon>Cytophagales</taxon>
        <taxon>Hymenobacteraceae</taxon>
        <taxon>Hymenobacter</taxon>
    </lineage>
</organism>
<dbReference type="Pfam" id="PF01242">
    <property type="entry name" value="PTPS"/>
    <property type="match status" value="1"/>
</dbReference>
<accession>A0ABP7RNS5</accession>
<dbReference type="SUPFAM" id="SSF55620">
    <property type="entry name" value="Tetrahydrobiopterin biosynthesis enzymes-like"/>
    <property type="match status" value="1"/>
</dbReference>
<comment type="catalytic activity">
    <reaction evidence="7 8">
        <text>7,8-dihydroneopterin 3'-triphosphate + H2O = 6-carboxy-5,6,7,8-tetrahydropterin + triphosphate + acetaldehyde + 2 H(+)</text>
        <dbReference type="Rhea" id="RHEA:27966"/>
        <dbReference type="ChEBI" id="CHEBI:15343"/>
        <dbReference type="ChEBI" id="CHEBI:15377"/>
        <dbReference type="ChEBI" id="CHEBI:15378"/>
        <dbReference type="ChEBI" id="CHEBI:18036"/>
        <dbReference type="ChEBI" id="CHEBI:58462"/>
        <dbReference type="ChEBI" id="CHEBI:61032"/>
        <dbReference type="EC" id="4.1.2.50"/>
    </reaction>
</comment>
<protein>
    <recommendedName>
        <fullName evidence="3 8">6-carboxy-5,6,7,8-tetrahydropterin synthase</fullName>
        <ecNumber evidence="8">4.-.-.-</ecNumber>
    </recommendedName>
</protein>
<evidence type="ECO:0000313" key="9">
    <source>
        <dbReference type="EMBL" id="GAA4000218.1"/>
    </source>
</evidence>
<evidence type="ECO:0000256" key="5">
    <source>
        <dbReference type="ARBA" id="ARBA00022833"/>
    </source>
</evidence>
<dbReference type="PIRSF" id="PIRSF006113">
    <property type="entry name" value="PTP_synth"/>
    <property type="match status" value="1"/>
</dbReference>
<evidence type="ECO:0000256" key="1">
    <source>
        <dbReference type="ARBA" id="ARBA00005061"/>
    </source>
</evidence>
<dbReference type="Proteomes" id="UP001500567">
    <property type="component" value="Unassembled WGS sequence"/>
</dbReference>
<keyword evidence="8" id="KW-0671">Queuosine biosynthesis</keyword>
<comment type="pathway">
    <text evidence="1 8">Purine metabolism; 7-cyano-7-deazaguanine biosynthesis.</text>
</comment>
<evidence type="ECO:0000256" key="2">
    <source>
        <dbReference type="ARBA" id="ARBA00008900"/>
    </source>
</evidence>
<dbReference type="PANTHER" id="PTHR12589:SF7">
    <property type="entry name" value="6-PYRUVOYL TETRAHYDROBIOPTERIN SYNTHASE"/>
    <property type="match status" value="1"/>
</dbReference>
<evidence type="ECO:0000256" key="3">
    <source>
        <dbReference type="ARBA" id="ARBA00018141"/>
    </source>
</evidence>
<gene>
    <name evidence="9" type="ORF">GCM10022408_09070</name>
</gene>
<keyword evidence="5 8" id="KW-0862">Zinc</keyword>
<keyword evidence="6 8" id="KW-0456">Lyase</keyword>
<dbReference type="InterPro" id="IPR007115">
    <property type="entry name" value="6-PTP_synth/QueD"/>
</dbReference>
<dbReference type="EC" id="4.-.-.-" evidence="8"/>
<evidence type="ECO:0000256" key="7">
    <source>
        <dbReference type="ARBA" id="ARBA00048807"/>
    </source>
</evidence>
<dbReference type="InterPro" id="IPR038418">
    <property type="entry name" value="6-PTP_synth/QueD_sf"/>
</dbReference>
<evidence type="ECO:0000313" key="10">
    <source>
        <dbReference type="Proteomes" id="UP001500567"/>
    </source>
</evidence>
<evidence type="ECO:0000256" key="4">
    <source>
        <dbReference type="ARBA" id="ARBA00022723"/>
    </source>
</evidence>
<comment type="cofactor">
    <cofactor evidence="8">
        <name>Zn(2+)</name>
        <dbReference type="ChEBI" id="CHEBI:29105"/>
    </cofactor>
    <text evidence="8">Binds 1 zinc ion per subunit.</text>
</comment>
<evidence type="ECO:0000256" key="6">
    <source>
        <dbReference type="ARBA" id="ARBA00023239"/>
    </source>
</evidence>
<comment type="caution">
    <text evidence="9">The sequence shown here is derived from an EMBL/GenBank/DDBJ whole genome shotgun (WGS) entry which is preliminary data.</text>
</comment>